<dbReference type="EMBL" id="AAUW01000026">
    <property type="protein sequence ID" value="EAV40803.1"/>
    <property type="molecule type" value="Genomic_DNA"/>
</dbReference>
<dbReference type="InterPro" id="IPR012349">
    <property type="entry name" value="Split_barrel_FMN-bd"/>
</dbReference>
<name>A0P2D9_ROSAI</name>
<dbReference type="SUPFAM" id="SSF52343">
    <property type="entry name" value="Ferredoxin reductase-like, C-terminal NADP-linked domain"/>
    <property type="match status" value="1"/>
</dbReference>
<evidence type="ECO:0000313" key="4">
    <source>
        <dbReference type="Proteomes" id="UP000004848"/>
    </source>
</evidence>
<dbReference type="Gene3D" id="2.40.30.10">
    <property type="entry name" value="Translation factors"/>
    <property type="match status" value="1"/>
</dbReference>
<dbReference type="PANTHER" id="PTHR42815:SF2">
    <property type="entry name" value="FAD-BINDING, PUTATIVE (AFU_ORTHOLOGUE AFUA_6G07600)-RELATED"/>
    <property type="match status" value="1"/>
</dbReference>
<feature type="compositionally biased region" description="Basic and acidic residues" evidence="1">
    <location>
        <begin position="11"/>
        <end position="22"/>
    </location>
</feature>
<feature type="region of interest" description="Disordered" evidence="1">
    <location>
        <begin position="1"/>
        <end position="22"/>
    </location>
</feature>
<comment type="caution">
    <text evidence="3">The sequence shown here is derived from an EMBL/GenBank/DDBJ whole genome shotgun (WGS) entry which is preliminary data.</text>
</comment>
<dbReference type="GO" id="GO:0016491">
    <property type="term" value="F:oxidoreductase activity"/>
    <property type="evidence" value="ECO:0007669"/>
    <property type="project" value="InterPro"/>
</dbReference>
<evidence type="ECO:0000313" key="3">
    <source>
        <dbReference type="EMBL" id="EAV40803.1"/>
    </source>
</evidence>
<dbReference type="AlphaFoldDB" id="A0P2D9"/>
<dbReference type="OrthoDB" id="9786134at2"/>
<feature type="domain" description="FAD-binding FR-type" evidence="2">
    <location>
        <begin position="311"/>
        <end position="416"/>
    </location>
</feature>
<dbReference type="PROSITE" id="PS51384">
    <property type="entry name" value="FAD_FR"/>
    <property type="match status" value="1"/>
</dbReference>
<sequence>MLKTDAAGNRPENRSPFHDGERQVQERLGERNVELWARGAIRESMPDQHRAFFEAQMFMVASARDADGRPWATILEGWPGFVRSPDARSLTVAAQPVEGDALEGAFSEGADVGFIGIELATRRRNRVNGKISRAGAEGFGFSVGQSFGNCPQYIRARDVRWSAEKTTAKAQRSAILSASQQQWIKSADTFFIATGYRGEGDDPAFGMDISHRGGERGFVEVLGDRTLRFPDYAGNQFYNTLGNIQNDPRTGLLFLDFTTGSLLQMTGRATIIWDKVEAAKVPGARQLVSFEIESIVELTSALHLRWQRDADAIRSLRLASRHNESADVTSFVFEARDGGALPAFRAGQHLPLELHLPGGFGKVQRSYSLSGDPSDGRYRISVKREAQGLVSRILHDVFPVGGFLDAGRPSGDFALPDAKSPLVLASAGIGITPLLSMLHQLAGEEGTRPVWFVHSARDGDHHAFRKEVQALAKDKPNVQIITHYTRPLPLDVPGYDFDHAGRISAAGLVALSGRADTRYLLCGPAAFLAELEEGLQREGVLQEQIRFESF</sequence>
<dbReference type="InterPro" id="IPR017938">
    <property type="entry name" value="Riboflavin_synthase-like_b-brl"/>
</dbReference>
<dbReference type="Gene3D" id="3.40.50.80">
    <property type="entry name" value="Nucleotide-binding domain of ferredoxin-NADP reductase (FNR) module"/>
    <property type="match status" value="1"/>
</dbReference>
<gene>
    <name evidence="3" type="ORF">SIAM614_17364</name>
</gene>
<dbReference type="InterPro" id="IPR008333">
    <property type="entry name" value="Cbr1-like_FAD-bd_dom"/>
</dbReference>
<dbReference type="GeneID" id="68849586"/>
<dbReference type="eggNOG" id="COG3576">
    <property type="taxonomic scope" value="Bacteria"/>
</dbReference>
<dbReference type="SUPFAM" id="SSF63380">
    <property type="entry name" value="Riboflavin synthase domain-like"/>
    <property type="match status" value="1"/>
</dbReference>
<dbReference type="PRINTS" id="PR00409">
    <property type="entry name" value="PHDIOXRDTASE"/>
</dbReference>
<dbReference type="InterPro" id="IPR039261">
    <property type="entry name" value="FNR_nucleotide-bd"/>
</dbReference>
<accession>A0P2D9</accession>
<dbReference type="SUPFAM" id="SSF50475">
    <property type="entry name" value="FMN-binding split barrel"/>
    <property type="match status" value="1"/>
</dbReference>
<dbReference type="InterPro" id="IPR001433">
    <property type="entry name" value="OxRdtase_FAD/NAD-bd"/>
</dbReference>
<dbReference type="Proteomes" id="UP000004848">
    <property type="component" value="Unassembled WGS sequence"/>
</dbReference>
<dbReference type="RefSeq" id="WP_006939508.1">
    <property type="nucleotide sequence ID" value="NZ_AAUW01000026.1"/>
</dbReference>
<organism evidence="3 4">
    <name type="scientific">Roseibium aggregatum (strain ATCC 25650 / DSM 13394 / JCM 20685 / NBRC 16684 / NCIMB 2208 / IAM 12614 / B1)</name>
    <name type="common">Stappia aggregata</name>
    <dbReference type="NCBI Taxonomy" id="384765"/>
    <lineage>
        <taxon>Bacteria</taxon>
        <taxon>Pseudomonadati</taxon>
        <taxon>Pseudomonadota</taxon>
        <taxon>Alphaproteobacteria</taxon>
        <taxon>Hyphomicrobiales</taxon>
        <taxon>Stappiaceae</taxon>
        <taxon>Roseibium</taxon>
    </lineage>
</organism>
<dbReference type="Pfam" id="PF00175">
    <property type="entry name" value="NAD_binding_1"/>
    <property type="match status" value="1"/>
</dbReference>
<reference evidence="3 4" key="1">
    <citation type="submission" date="2006-05" db="EMBL/GenBank/DDBJ databases">
        <authorList>
            <person name="King G."/>
            <person name="Ferriera S."/>
            <person name="Johnson J."/>
            <person name="Kravitz S."/>
            <person name="Beeson K."/>
            <person name="Sutton G."/>
            <person name="Rogers Y.-H."/>
            <person name="Friedman R."/>
            <person name="Frazier M."/>
            <person name="Venter J.C."/>
        </authorList>
    </citation>
    <scope>NUCLEOTIDE SEQUENCE [LARGE SCALE GENOMIC DNA]</scope>
    <source>
        <strain evidence="4">ATCC 25650 / DSM 13394 / JCM 20685 / NBRC 16684 / NCIMB 2208 / IAM 12614 / B1</strain>
    </source>
</reference>
<dbReference type="PANTHER" id="PTHR42815">
    <property type="entry name" value="FAD-BINDING, PUTATIVE (AFU_ORTHOLOGUE AFUA_6G07600)-RELATED"/>
    <property type="match status" value="1"/>
</dbReference>
<evidence type="ECO:0000259" key="2">
    <source>
        <dbReference type="PROSITE" id="PS51384"/>
    </source>
</evidence>
<dbReference type="eggNOG" id="COG1018">
    <property type="taxonomic scope" value="Bacteria"/>
</dbReference>
<dbReference type="InterPro" id="IPR011576">
    <property type="entry name" value="Pyridox_Oxase_N"/>
</dbReference>
<dbReference type="InterPro" id="IPR017927">
    <property type="entry name" value="FAD-bd_FR_type"/>
</dbReference>
<dbReference type="Gene3D" id="2.30.110.10">
    <property type="entry name" value="Electron Transport, Fmn-binding Protein, Chain A"/>
    <property type="match status" value="1"/>
</dbReference>
<dbReference type="Pfam" id="PF00970">
    <property type="entry name" value="FAD_binding_6"/>
    <property type="match status" value="1"/>
</dbReference>
<dbReference type="Pfam" id="PF01243">
    <property type="entry name" value="PNPOx_N"/>
    <property type="match status" value="1"/>
</dbReference>
<dbReference type="CDD" id="cd06184">
    <property type="entry name" value="flavohem_like_fad_nad_binding"/>
    <property type="match status" value="1"/>
</dbReference>
<proteinExistence type="predicted"/>
<protein>
    <submittedName>
        <fullName evidence="3">Pyridoxamine 5'-phosphate oxidase-like, FMN-binding protein</fullName>
    </submittedName>
</protein>
<evidence type="ECO:0000256" key="1">
    <source>
        <dbReference type="SAM" id="MobiDB-lite"/>
    </source>
</evidence>